<dbReference type="GO" id="GO:0006974">
    <property type="term" value="P:DNA damage response"/>
    <property type="evidence" value="ECO:0007669"/>
    <property type="project" value="InterPro"/>
</dbReference>
<dbReference type="FunCoup" id="B4N400">
    <property type="interactions" value="627"/>
</dbReference>
<comment type="cofactor">
    <cofactor evidence="1">
        <name>Fe(2+)</name>
        <dbReference type="ChEBI" id="CHEBI:29033"/>
    </cofactor>
</comment>
<dbReference type="InterPro" id="IPR032870">
    <property type="entry name" value="ALKBH7-like"/>
</dbReference>
<dbReference type="SMR" id="B4N400"/>
<reference evidence="2 3" key="1">
    <citation type="journal article" date="2007" name="Nature">
        <title>Evolution of genes and genomes on the Drosophila phylogeny.</title>
        <authorList>
            <consortium name="Drosophila 12 Genomes Consortium"/>
            <person name="Clark A.G."/>
            <person name="Eisen M.B."/>
            <person name="Smith D.R."/>
            <person name="Bergman C.M."/>
            <person name="Oliver B."/>
            <person name="Markow T.A."/>
            <person name="Kaufman T.C."/>
            <person name="Kellis M."/>
            <person name="Gelbart W."/>
            <person name="Iyer V.N."/>
            <person name="Pollard D.A."/>
            <person name="Sackton T.B."/>
            <person name="Larracuente A.M."/>
            <person name="Singh N.D."/>
            <person name="Abad J.P."/>
            <person name="Abt D.N."/>
            <person name="Adryan B."/>
            <person name="Aguade M."/>
            <person name="Akashi H."/>
            <person name="Anderson W.W."/>
            <person name="Aquadro C.F."/>
            <person name="Ardell D.H."/>
            <person name="Arguello R."/>
            <person name="Artieri C.G."/>
            <person name="Barbash D.A."/>
            <person name="Barker D."/>
            <person name="Barsanti P."/>
            <person name="Batterham P."/>
            <person name="Batzoglou S."/>
            <person name="Begun D."/>
            <person name="Bhutkar A."/>
            <person name="Blanco E."/>
            <person name="Bosak S.A."/>
            <person name="Bradley R.K."/>
            <person name="Brand A.D."/>
            <person name="Brent M.R."/>
            <person name="Brooks A.N."/>
            <person name="Brown R.H."/>
            <person name="Butlin R.K."/>
            <person name="Caggese C."/>
            <person name="Calvi B.R."/>
            <person name="Bernardo de Carvalho A."/>
            <person name="Caspi A."/>
            <person name="Castrezana S."/>
            <person name="Celniker S.E."/>
            <person name="Chang J.L."/>
            <person name="Chapple C."/>
            <person name="Chatterji S."/>
            <person name="Chinwalla A."/>
            <person name="Civetta A."/>
            <person name="Clifton S.W."/>
            <person name="Comeron J.M."/>
            <person name="Costello J.C."/>
            <person name="Coyne J.A."/>
            <person name="Daub J."/>
            <person name="David R.G."/>
            <person name="Delcher A.L."/>
            <person name="Delehaunty K."/>
            <person name="Do C.B."/>
            <person name="Ebling H."/>
            <person name="Edwards K."/>
            <person name="Eickbush T."/>
            <person name="Evans J.D."/>
            <person name="Filipski A."/>
            <person name="Findeiss S."/>
            <person name="Freyhult E."/>
            <person name="Fulton L."/>
            <person name="Fulton R."/>
            <person name="Garcia A.C."/>
            <person name="Gardiner A."/>
            <person name="Garfield D.A."/>
            <person name="Garvin B.E."/>
            <person name="Gibson G."/>
            <person name="Gilbert D."/>
            <person name="Gnerre S."/>
            <person name="Godfrey J."/>
            <person name="Good R."/>
            <person name="Gotea V."/>
            <person name="Gravely B."/>
            <person name="Greenberg A.J."/>
            <person name="Griffiths-Jones S."/>
            <person name="Gross S."/>
            <person name="Guigo R."/>
            <person name="Gustafson E.A."/>
            <person name="Haerty W."/>
            <person name="Hahn M.W."/>
            <person name="Halligan D.L."/>
            <person name="Halpern A.L."/>
            <person name="Halter G.M."/>
            <person name="Han M.V."/>
            <person name="Heger A."/>
            <person name="Hillier L."/>
            <person name="Hinrichs A.S."/>
            <person name="Holmes I."/>
            <person name="Hoskins R.A."/>
            <person name="Hubisz M.J."/>
            <person name="Hultmark D."/>
            <person name="Huntley M.A."/>
            <person name="Jaffe D.B."/>
            <person name="Jagadeeshan S."/>
            <person name="Jeck W.R."/>
            <person name="Johnson J."/>
            <person name="Jones C.D."/>
            <person name="Jordan W.C."/>
            <person name="Karpen G.H."/>
            <person name="Kataoka E."/>
            <person name="Keightley P.D."/>
            <person name="Kheradpour P."/>
            <person name="Kirkness E.F."/>
            <person name="Koerich L.B."/>
            <person name="Kristiansen K."/>
            <person name="Kudrna D."/>
            <person name="Kulathinal R.J."/>
            <person name="Kumar S."/>
            <person name="Kwok R."/>
            <person name="Lander E."/>
            <person name="Langley C.H."/>
            <person name="Lapoint R."/>
            <person name="Lazzaro B.P."/>
            <person name="Lee S.J."/>
            <person name="Levesque L."/>
            <person name="Li R."/>
            <person name="Lin C.F."/>
            <person name="Lin M.F."/>
            <person name="Lindblad-Toh K."/>
            <person name="Llopart A."/>
            <person name="Long M."/>
            <person name="Low L."/>
            <person name="Lozovsky E."/>
            <person name="Lu J."/>
            <person name="Luo M."/>
            <person name="Machado C.A."/>
            <person name="Makalowski W."/>
            <person name="Marzo M."/>
            <person name="Matsuda M."/>
            <person name="Matzkin L."/>
            <person name="McAllister B."/>
            <person name="McBride C.S."/>
            <person name="McKernan B."/>
            <person name="McKernan K."/>
            <person name="Mendez-Lago M."/>
            <person name="Minx P."/>
            <person name="Mollenhauer M.U."/>
            <person name="Montooth K."/>
            <person name="Mount S.M."/>
            <person name="Mu X."/>
            <person name="Myers E."/>
            <person name="Negre B."/>
            <person name="Newfeld S."/>
            <person name="Nielsen R."/>
            <person name="Noor M.A."/>
            <person name="O'Grady P."/>
            <person name="Pachter L."/>
            <person name="Papaceit M."/>
            <person name="Parisi M.J."/>
            <person name="Parisi M."/>
            <person name="Parts L."/>
            <person name="Pedersen J.S."/>
            <person name="Pesole G."/>
            <person name="Phillippy A.M."/>
            <person name="Ponting C.P."/>
            <person name="Pop M."/>
            <person name="Porcelli D."/>
            <person name="Powell J.R."/>
            <person name="Prohaska S."/>
            <person name="Pruitt K."/>
            <person name="Puig M."/>
            <person name="Quesneville H."/>
            <person name="Ram K.R."/>
            <person name="Rand D."/>
            <person name="Rasmussen M.D."/>
            <person name="Reed L.K."/>
            <person name="Reenan R."/>
            <person name="Reily A."/>
            <person name="Remington K.A."/>
            <person name="Rieger T.T."/>
            <person name="Ritchie M.G."/>
            <person name="Robin C."/>
            <person name="Rogers Y.H."/>
            <person name="Rohde C."/>
            <person name="Rozas J."/>
            <person name="Rubenfield M.J."/>
            <person name="Ruiz A."/>
            <person name="Russo S."/>
            <person name="Salzberg S.L."/>
            <person name="Sanchez-Gracia A."/>
            <person name="Saranga D.J."/>
            <person name="Sato H."/>
            <person name="Schaeffer S.W."/>
            <person name="Schatz M.C."/>
            <person name="Schlenke T."/>
            <person name="Schwartz R."/>
            <person name="Segarra C."/>
            <person name="Singh R.S."/>
            <person name="Sirot L."/>
            <person name="Sirota M."/>
            <person name="Sisneros N.B."/>
            <person name="Smith C.D."/>
            <person name="Smith T.F."/>
            <person name="Spieth J."/>
            <person name="Stage D.E."/>
            <person name="Stark A."/>
            <person name="Stephan W."/>
            <person name="Strausberg R.L."/>
            <person name="Strempel S."/>
            <person name="Sturgill D."/>
            <person name="Sutton G."/>
            <person name="Sutton G.G."/>
            <person name="Tao W."/>
            <person name="Teichmann S."/>
            <person name="Tobari Y.N."/>
            <person name="Tomimura Y."/>
            <person name="Tsolas J.M."/>
            <person name="Valente V.L."/>
            <person name="Venter E."/>
            <person name="Venter J.C."/>
            <person name="Vicario S."/>
            <person name="Vieira F.G."/>
            <person name="Vilella A.J."/>
            <person name="Villasante A."/>
            <person name="Walenz B."/>
            <person name="Wang J."/>
            <person name="Wasserman M."/>
            <person name="Watts T."/>
            <person name="Wilson D."/>
            <person name="Wilson R.K."/>
            <person name="Wing R.A."/>
            <person name="Wolfner M.F."/>
            <person name="Wong A."/>
            <person name="Wong G.K."/>
            <person name="Wu C.I."/>
            <person name="Wu G."/>
            <person name="Yamamoto D."/>
            <person name="Yang H.P."/>
            <person name="Yang S.P."/>
            <person name="Yorke J.A."/>
            <person name="Yoshida K."/>
            <person name="Zdobnov E."/>
            <person name="Zhang P."/>
            <person name="Zhang Y."/>
            <person name="Zimin A.V."/>
            <person name="Baldwin J."/>
            <person name="Abdouelleil A."/>
            <person name="Abdulkadir J."/>
            <person name="Abebe A."/>
            <person name="Abera B."/>
            <person name="Abreu J."/>
            <person name="Acer S.C."/>
            <person name="Aftuck L."/>
            <person name="Alexander A."/>
            <person name="An P."/>
            <person name="Anderson E."/>
            <person name="Anderson S."/>
            <person name="Arachi H."/>
            <person name="Azer M."/>
            <person name="Bachantsang P."/>
            <person name="Barry A."/>
            <person name="Bayul T."/>
            <person name="Berlin A."/>
            <person name="Bessette D."/>
            <person name="Bloom T."/>
            <person name="Blye J."/>
            <person name="Boguslavskiy L."/>
            <person name="Bonnet C."/>
            <person name="Boukhgalter B."/>
            <person name="Bourzgui I."/>
            <person name="Brown A."/>
            <person name="Cahill P."/>
            <person name="Channer S."/>
            <person name="Cheshatsang Y."/>
            <person name="Chuda L."/>
            <person name="Citroen M."/>
            <person name="Collymore A."/>
            <person name="Cooke P."/>
            <person name="Costello M."/>
            <person name="D'Aco K."/>
            <person name="Daza R."/>
            <person name="De Haan G."/>
            <person name="DeGray S."/>
            <person name="DeMaso C."/>
            <person name="Dhargay N."/>
            <person name="Dooley K."/>
            <person name="Dooley E."/>
            <person name="Doricent M."/>
            <person name="Dorje P."/>
            <person name="Dorjee K."/>
            <person name="Dupes A."/>
            <person name="Elong R."/>
            <person name="Falk J."/>
            <person name="Farina A."/>
            <person name="Faro S."/>
            <person name="Ferguson D."/>
            <person name="Fisher S."/>
            <person name="Foley C.D."/>
            <person name="Franke A."/>
            <person name="Friedrich D."/>
            <person name="Gadbois L."/>
            <person name="Gearin G."/>
            <person name="Gearin C.R."/>
            <person name="Giannoukos G."/>
            <person name="Goode T."/>
            <person name="Graham J."/>
            <person name="Grandbois E."/>
            <person name="Grewal S."/>
            <person name="Gyaltsen K."/>
            <person name="Hafez N."/>
            <person name="Hagos B."/>
            <person name="Hall J."/>
            <person name="Henson C."/>
            <person name="Hollinger A."/>
            <person name="Honan T."/>
            <person name="Huard M.D."/>
            <person name="Hughes L."/>
            <person name="Hurhula B."/>
            <person name="Husby M.E."/>
            <person name="Kamat A."/>
            <person name="Kanga B."/>
            <person name="Kashin S."/>
            <person name="Khazanovich D."/>
            <person name="Kisner P."/>
            <person name="Lance K."/>
            <person name="Lara M."/>
            <person name="Lee W."/>
            <person name="Lennon N."/>
            <person name="Letendre F."/>
            <person name="LeVine R."/>
            <person name="Lipovsky A."/>
            <person name="Liu X."/>
            <person name="Liu J."/>
            <person name="Liu S."/>
            <person name="Lokyitsang T."/>
            <person name="Lokyitsang Y."/>
            <person name="Lubonja R."/>
            <person name="Lui A."/>
            <person name="MacDonald P."/>
            <person name="Magnisalis V."/>
            <person name="Maru K."/>
            <person name="Matthews C."/>
            <person name="McCusker W."/>
            <person name="McDonough S."/>
            <person name="Mehta T."/>
            <person name="Meldrim J."/>
            <person name="Meneus L."/>
            <person name="Mihai O."/>
            <person name="Mihalev A."/>
            <person name="Mihova T."/>
            <person name="Mittelman R."/>
            <person name="Mlenga V."/>
            <person name="Montmayeur A."/>
            <person name="Mulrain L."/>
            <person name="Navidi A."/>
            <person name="Naylor J."/>
            <person name="Negash T."/>
            <person name="Nguyen T."/>
            <person name="Nguyen N."/>
            <person name="Nicol R."/>
            <person name="Norbu C."/>
            <person name="Norbu N."/>
            <person name="Novod N."/>
            <person name="O'Neill B."/>
            <person name="Osman S."/>
            <person name="Markiewicz E."/>
            <person name="Oyono O.L."/>
            <person name="Patti C."/>
            <person name="Phunkhang P."/>
            <person name="Pierre F."/>
            <person name="Priest M."/>
            <person name="Raghuraman S."/>
            <person name="Rege F."/>
            <person name="Reyes R."/>
            <person name="Rise C."/>
            <person name="Rogov P."/>
            <person name="Ross K."/>
            <person name="Ryan E."/>
            <person name="Settipalli S."/>
            <person name="Shea T."/>
            <person name="Sherpa N."/>
            <person name="Shi L."/>
            <person name="Shih D."/>
            <person name="Sparrow T."/>
            <person name="Spaulding J."/>
            <person name="Stalker J."/>
            <person name="Stange-Thomann N."/>
            <person name="Stavropoulos S."/>
            <person name="Stone C."/>
            <person name="Strader C."/>
            <person name="Tesfaye S."/>
            <person name="Thomson T."/>
            <person name="Thoulutsang Y."/>
            <person name="Thoulutsang D."/>
            <person name="Topham K."/>
            <person name="Topping I."/>
            <person name="Tsamla T."/>
            <person name="Vassiliev H."/>
            <person name="Vo A."/>
            <person name="Wangchuk T."/>
            <person name="Wangdi T."/>
            <person name="Weiand M."/>
            <person name="Wilkinson J."/>
            <person name="Wilson A."/>
            <person name="Yadav S."/>
            <person name="Young G."/>
            <person name="Yu Q."/>
            <person name="Zembek L."/>
            <person name="Zhong D."/>
            <person name="Zimmer A."/>
            <person name="Zwirko Z."/>
            <person name="Jaffe D.B."/>
            <person name="Alvarez P."/>
            <person name="Brockman W."/>
            <person name="Butler J."/>
            <person name="Chin C."/>
            <person name="Gnerre S."/>
            <person name="Grabherr M."/>
            <person name="Kleber M."/>
            <person name="Mauceli E."/>
            <person name="MacCallum I."/>
        </authorList>
    </citation>
    <scope>NUCLEOTIDE SEQUENCE [LARGE SCALE GENOMIC DNA]</scope>
    <source>
        <strain evidence="3">Tucson 14030-0811.24</strain>
    </source>
</reference>
<dbReference type="Proteomes" id="UP000007798">
    <property type="component" value="Unassembled WGS sequence"/>
</dbReference>
<gene>
    <name evidence="2" type="primary">Dwil\GK13660</name>
    <name evidence="2" type="ORF">Dwil_GK13660</name>
</gene>
<keyword evidence="3" id="KW-1185">Reference proteome</keyword>
<dbReference type="PANTHER" id="PTHR21052:SF0">
    <property type="entry name" value="ALPHA-KETOGLUTARATE-DEPENDENT DIOXYGENASE ALKB HOMOLOG 7, MITOCHONDRIAL"/>
    <property type="match status" value="1"/>
</dbReference>
<dbReference type="GO" id="GO:0005759">
    <property type="term" value="C:mitochondrial matrix"/>
    <property type="evidence" value="ECO:0007669"/>
    <property type="project" value="TreeGrafter"/>
</dbReference>
<sequence>MILLNRSSSIRHLLRHCHRQVIAARNKDNLTDFHGKWPEKEQQNFIKDMRVITDFISEAEEQQLHEEIEPYMSRLRYEFDHWDDAIHGFRETERKKWYPHNRDILERVRDIAFQGSIMPYVHILDLAPDGVIKPHVDSTRYCGTTIAGISLLSDSVMRLVRTDAQKYEQGDSLNKAGESNENAATAAAETEAYRHQPAALKDDNFYADLLLPRRSLYIMSHTARYNFTHEILAKEESKFLNAPIEKTRRISIICRNEP</sequence>
<dbReference type="AlphaFoldDB" id="B4N400"/>
<evidence type="ECO:0000256" key="1">
    <source>
        <dbReference type="ARBA" id="ARBA00001954"/>
    </source>
</evidence>
<dbReference type="SUPFAM" id="SSF51197">
    <property type="entry name" value="Clavaminate synthase-like"/>
    <property type="match status" value="1"/>
</dbReference>
<dbReference type="InParanoid" id="B4N400"/>
<dbReference type="OMA" id="VEPHMKR"/>
<evidence type="ECO:0000313" key="3">
    <source>
        <dbReference type="Proteomes" id="UP000007798"/>
    </source>
</evidence>
<evidence type="ECO:0000313" key="2">
    <source>
        <dbReference type="EMBL" id="EDW79355.1"/>
    </source>
</evidence>
<dbReference type="STRING" id="7260.B4N400"/>
<accession>B4N400</accession>
<organism evidence="2 3">
    <name type="scientific">Drosophila willistoni</name>
    <name type="common">Fruit fly</name>
    <dbReference type="NCBI Taxonomy" id="7260"/>
    <lineage>
        <taxon>Eukaryota</taxon>
        <taxon>Metazoa</taxon>
        <taxon>Ecdysozoa</taxon>
        <taxon>Arthropoda</taxon>
        <taxon>Hexapoda</taxon>
        <taxon>Insecta</taxon>
        <taxon>Pterygota</taxon>
        <taxon>Neoptera</taxon>
        <taxon>Endopterygota</taxon>
        <taxon>Diptera</taxon>
        <taxon>Brachycera</taxon>
        <taxon>Muscomorpha</taxon>
        <taxon>Ephydroidea</taxon>
        <taxon>Drosophilidae</taxon>
        <taxon>Drosophila</taxon>
        <taxon>Sophophora</taxon>
    </lineage>
</organism>
<dbReference type="OrthoDB" id="28127at2759"/>
<dbReference type="eggNOG" id="KOG4176">
    <property type="taxonomic scope" value="Eukaryota"/>
</dbReference>
<proteinExistence type="predicted"/>
<dbReference type="KEGG" id="dwi:6645605"/>
<dbReference type="InterPro" id="IPR037151">
    <property type="entry name" value="AlkB-like_sf"/>
</dbReference>
<protein>
    <recommendedName>
        <fullName evidence="4">Alpha-ketoglutarate-dependent dioxygenase AlkB-like domain-containing protein</fullName>
    </recommendedName>
</protein>
<dbReference type="Gene3D" id="2.60.120.590">
    <property type="entry name" value="Alpha-ketoglutarate-dependent dioxygenase AlkB-like"/>
    <property type="match status" value="1"/>
</dbReference>
<evidence type="ECO:0008006" key="4">
    <source>
        <dbReference type="Google" id="ProtNLM"/>
    </source>
</evidence>
<dbReference type="HOGENOM" id="CLU_092162_0_0_1"/>
<name>B4N400_DROWI</name>
<dbReference type="PhylomeDB" id="B4N400"/>
<dbReference type="GO" id="GO:0006631">
    <property type="term" value="P:fatty acid metabolic process"/>
    <property type="evidence" value="ECO:0007669"/>
    <property type="project" value="TreeGrafter"/>
</dbReference>
<dbReference type="PANTHER" id="PTHR21052">
    <property type="entry name" value="SPERMATOGENESIS ASSOCIATED 11-RELATED"/>
    <property type="match status" value="1"/>
</dbReference>
<dbReference type="EMBL" id="CH964095">
    <property type="protein sequence ID" value="EDW79355.1"/>
    <property type="molecule type" value="Genomic_DNA"/>
</dbReference>